<dbReference type="InterPro" id="IPR008377">
    <property type="entry name" value="Sialidase_trypan"/>
</dbReference>
<name>A0A422MTB4_TRYRA</name>
<dbReference type="EMBL" id="MKGL01000686">
    <property type="protein sequence ID" value="RNE96466.1"/>
    <property type="molecule type" value="Genomic_DNA"/>
</dbReference>
<gene>
    <name evidence="4" type="ORF">TraAM80_09781</name>
</gene>
<dbReference type="EC" id="3.2.1.18" evidence="4"/>
<feature type="domain" description="Trans-sialidase C-terminal" evidence="3">
    <location>
        <begin position="120"/>
        <end position="330"/>
    </location>
</feature>
<feature type="compositionally biased region" description="Gly residues" evidence="1">
    <location>
        <begin position="557"/>
        <end position="567"/>
    </location>
</feature>
<proteinExistence type="predicted"/>
<reference evidence="4 5" key="1">
    <citation type="journal article" date="2018" name="BMC Genomics">
        <title>Genomic comparison of Trypanosoma conorhini and Trypanosoma rangeli to Trypanosoma cruzi strains of high and low virulence.</title>
        <authorList>
            <person name="Bradwell K.R."/>
            <person name="Koparde V.N."/>
            <person name="Matveyev A.V."/>
            <person name="Serrano M.G."/>
            <person name="Alves J.M."/>
            <person name="Parikh H."/>
            <person name="Huang B."/>
            <person name="Lee V."/>
            <person name="Espinosa-Alvarez O."/>
            <person name="Ortiz P.A."/>
            <person name="Costa-Martins A.G."/>
            <person name="Teixeira M.M."/>
            <person name="Buck G.A."/>
        </authorList>
    </citation>
    <scope>NUCLEOTIDE SEQUENCE [LARGE SCALE GENOMIC DNA]</scope>
    <source>
        <strain evidence="4 5">AM80</strain>
    </source>
</reference>
<dbReference type="InterPro" id="IPR036278">
    <property type="entry name" value="Sialidase_sf"/>
</dbReference>
<comment type="caution">
    <text evidence="4">The sequence shown here is derived from an EMBL/GenBank/DDBJ whole genome shotgun (WGS) entry which is preliminary data.</text>
</comment>
<evidence type="ECO:0000256" key="1">
    <source>
        <dbReference type="SAM" id="MobiDB-lite"/>
    </source>
</evidence>
<dbReference type="Pfam" id="PF22925">
    <property type="entry name" value="TS_C"/>
    <property type="match status" value="1"/>
</dbReference>
<feature type="region of interest" description="Disordered" evidence="1">
    <location>
        <begin position="339"/>
        <end position="631"/>
    </location>
</feature>
<feature type="compositionally biased region" description="Acidic residues" evidence="1">
    <location>
        <begin position="459"/>
        <end position="475"/>
    </location>
</feature>
<keyword evidence="5" id="KW-1185">Reference proteome</keyword>
<dbReference type="Gene3D" id="2.120.10.10">
    <property type="match status" value="1"/>
</dbReference>
<feature type="compositionally biased region" description="Basic and acidic residues" evidence="1">
    <location>
        <begin position="508"/>
        <end position="519"/>
    </location>
</feature>
<feature type="compositionally biased region" description="Basic and acidic residues" evidence="1">
    <location>
        <begin position="573"/>
        <end position="584"/>
    </location>
</feature>
<dbReference type="GO" id="GO:0004308">
    <property type="term" value="F:exo-alpha-sialidase activity"/>
    <property type="evidence" value="ECO:0007669"/>
    <property type="project" value="UniProtKB-EC"/>
</dbReference>
<evidence type="ECO:0000259" key="3">
    <source>
        <dbReference type="Pfam" id="PF22925"/>
    </source>
</evidence>
<evidence type="ECO:0000313" key="4">
    <source>
        <dbReference type="EMBL" id="RNE96466.1"/>
    </source>
</evidence>
<dbReference type="OrthoDB" id="245663at2759"/>
<dbReference type="VEuPathDB" id="TriTrypDB:TRSC58_06879"/>
<keyword evidence="4" id="KW-0378">Hydrolase</keyword>
<feature type="domain" description="Sialidase" evidence="2">
    <location>
        <begin position="1"/>
        <end position="60"/>
    </location>
</feature>
<dbReference type="Proteomes" id="UP000283634">
    <property type="component" value="Unassembled WGS sequence"/>
</dbReference>
<dbReference type="AlphaFoldDB" id="A0A422MTB4"/>
<dbReference type="InterPro" id="IPR013320">
    <property type="entry name" value="ConA-like_dom_sf"/>
</dbReference>
<sequence>MLLTTPVYSKEKGKDQLHLWVTDNARVHDVGPVSREGDDAAASSLLYRKKEKEELIVLYENKKNDLDDSFSLAAVRLTDKLLRIKEVVKTWKDMDAALKSCTSSDTVDPRAKGMCEGPIPIKGLVGLLSNALTDGTETGKVWRDEYLGVNATVKNGAAGEKWGVRFEGAGAGAEWPVGSNGQNQPYYFANNKFALVTTVVINAVPEDGDNPIFLLGARMNDKAGTVLFGLSYTREKKWRFQLGRRVINGCGDVNWEPNKVSQVVVEMRINDWYVHVDGKEICSTTYGGPLFNSYRISHFLLGGGNGTAGSSASHDVTVASVLLYNKLLDSEEIKELNANKVTFPKPAGEEPNSDEEGSSGPADDPEKMGSKPQSNDELDREGHSNTDQDAAGTNDDGDAASHAPDNLPSVPTAQPPTPEGQQPEDDASDKSAGEDEGPRRSEGDGEVDGDRAMDAAEASSEDEVPEGVVEEEEEKEGLPAGAELGSPVPSSSKVSADADGPDDADVDAIEKLPSQHEVDENQAQQSSPPAIEDEDVPSNETKAGSEERVLGLEAEGAGPGAAVGSGGSPASRSDPEEAPAKETPETSLPGAVGVHVEDNEEMLQGADNEPANQTASSEPQAAPPTRNTTPLAGNTLAAFKKITGVRFDEGNSDNAVGGCVPHVVLLALLGLWGIAVLSAA</sequence>
<evidence type="ECO:0000313" key="5">
    <source>
        <dbReference type="Proteomes" id="UP000283634"/>
    </source>
</evidence>
<dbReference type="InterPro" id="IPR055239">
    <property type="entry name" value="TS_C"/>
</dbReference>
<dbReference type="GeneID" id="40333714"/>
<protein>
    <submittedName>
        <fullName evidence="4">Trans-sialidase</fullName>
        <ecNumber evidence="4">3.2.1.18</ecNumber>
    </submittedName>
</protein>
<feature type="compositionally biased region" description="Basic and acidic residues" evidence="1">
    <location>
        <begin position="428"/>
        <end position="454"/>
    </location>
</feature>
<dbReference type="RefSeq" id="XP_029233693.1">
    <property type="nucleotide sequence ID" value="XM_029386445.1"/>
</dbReference>
<dbReference type="SUPFAM" id="SSF50939">
    <property type="entry name" value="Sialidases"/>
    <property type="match status" value="1"/>
</dbReference>
<dbReference type="PRINTS" id="PR01803">
    <property type="entry name" value="TCSIALIDASE"/>
</dbReference>
<feature type="compositionally biased region" description="Polar residues" evidence="1">
    <location>
        <begin position="610"/>
        <end position="631"/>
    </location>
</feature>
<keyword evidence="4" id="KW-0326">Glycosidase</keyword>
<evidence type="ECO:0000259" key="2">
    <source>
        <dbReference type="Pfam" id="PF13859"/>
    </source>
</evidence>
<dbReference type="Gene3D" id="2.60.120.200">
    <property type="match status" value="1"/>
</dbReference>
<dbReference type="InterPro" id="IPR011040">
    <property type="entry name" value="Sialidase"/>
</dbReference>
<dbReference type="Pfam" id="PF13859">
    <property type="entry name" value="BNR_3"/>
    <property type="match status" value="1"/>
</dbReference>
<accession>A0A422MTB4</accession>
<organism evidence="4 5">
    <name type="scientific">Trypanosoma rangeli</name>
    <dbReference type="NCBI Taxonomy" id="5698"/>
    <lineage>
        <taxon>Eukaryota</taxon>
        <taxon>Discoba</taxon>
        <taxon>Euglenozoa</taxon>
        <taxon>Kinetoplastea</taxon>
        <taxon>Metakinetoplastina</taxon>
        <taxon>Trypanosomatida</taxon>
        <taxon>Trypanosomatidae</taxon>
        <taxon>Trypanosoma</taxon>
        <taxon>Herpetosoma</taxon>
    </lineage>
</organism>
<dbReference type="SUPFAM" id="SSF49899">
    <property type="entry name" value="Concanavalin A-like lectins/glucanases"/>
    <property type="match status" value="1"/>
</dbReference>
<dbReference type="OMA" id="MRINDWY"/>